<dbReference type="Proteomes" id="UP000712600">
    <property type="component" value="Unassembled WGS sequence"/>
</dbReference>
<comment type="caution">
    <text evidence="2">The sequence shown here is derived from an EMBL/GenBank/DDBJ whole genome shotgun (WGS) entry which is preliminary data.</text>
</comment>
<proteinExistence type="predicted"/>
<evidence type="ECO:0000313" key="3">
    <source>
        <dbReference type="Proteomes" id="UP000712600"/>
    </source>
</evidence>
<sequence length="109" mass="12331">MRTSGFPDDLQVLTRPPGYENNLQTPRVHILNILKPPGSEPISQILAVTFGFLGYLLVPATQVRFLEYRVLESMVLEGAPGTSQEENRRQRPYFEDKPNTQLRGPLHGN</sequence>
<dbReference type="AlphaFoldDB" id="A0A8S9P8C9"/>
<reference evidence="2" key="1">
    <citation type="submission" date="2019-12" db="EMBL/GenBank/DDBJ databases">
        <title>Genome sequencing and annotation of Brassica cretica.</title>
        <authorList>
            <person name="Studholme D.J."/>
            <person name="Sarris P."/>
        </authorList>
    </citation>
    <scope>NUCLEOTIDE SEQUENCE</scope>
    <source>
        <strain evidence="2">PFS-109/04</strain>
        <tissue evidence="2">Leaf</tissue>
    </source>
</reference>
<accession>A0A8S9P8C9</accession>
<gene>
    <name evidence="2" type="ORF">F2Q69_00007065</name>
</gene>
<evidence type="ECO:0000256" key="1">
    <source>
        <dbReference type="SAM" id="MobiDB-lite"/>
    </source>
</evidence>
<protein>
    <submittedName>
        <fullName evidence="2">Uncharacterized protein</fullName>
    </submittedName>
</protein>
<feature type="compositionally biased region" description="Basic and acidic residues" evidence="1">
    <location>
        <begin position="85"/>
        <end position="98"/>
    </location>
</feature>
<feature type="region of interest" description="Disordered" evidence="1">
    <location>
        <begin position="77"/>
        <end position="109"/>
    </location>
</feature>
<name>A0A8S9P8C9_BRACR</name>
<evidence type="ECO:0000313" key="2">
    <source>
        <dbReference type="EMBL" id="KAF3513318.1"/>
    </source>
</evidence>
<dbReference type="EMBL" id="QGKX02001521">
    <property type="protein sequence ID" value="KAF3513318.1"/>
    <property type="molecule type" value="Genomic_DNA"/>
</dbReference>
<organism evidence="2 3">
    <name type="scientific">Brassica cretica</name>
    <name type="common">Mustard</name>
    <dbReference type="NCBI Taxonomy" id="69181"/>
    <lineage>
        <taxon>Eukaryota</taxon>
        <taxon>Viridiplantae</taxon>
        <taxon>Streptophyta</taxon>
        <taxon>Embryophyta</taxon>
        <taxon>Tracheophyta</taxon>
        <taxon>Spermatophyta</taxon>
        <taxon>Magnoliopsida</taxon>
        <taxon>eudicotyledons</taxon>
        <taxon>Gunneridae</taxon>
        <taxon>Pentapetalae</taxon>
        <taxon>rosids</taxon>
        <taxon>malvids</taxon>
        <taxon>Brassicales</taxon>
        <taxon>Brassicaceae</taxon>
        <taxon>Brassiceae</taxon>
        <taxon>Brassica</taxon>
    </lineage>
</organism>